<dbReference type="InterPro" id="IPR013325">
    <property type="entry name" value="RNA_pol_sigma_r2"/>
</dbReference>
<keyword evidence="3" id="KW-0731">Sigma factor</keyword>
<dbReference type="CDD" id="cd06171">
    <property type="entry name" value="Sigma70_r4"/>
    <property type="match status" value="1"/>
</dbReference>
<organism evidence="8 9">
    <name type="scientific">Tenacibaculum caenipelagi</name>
    <dbReference type="NCBI Taxonomy" id="1325435"/>
    <lineage>
        <taxon>Bacteria</taxon>
        <taxon>Pseudomonadati</taxon>
        <taxon>Bacteroidota</taxon>
        <taxon>Flavobacteriia</taxon>
        <taxon>Flavobacteriales</taxon>
        <taxon>Flavobacteriaceae</taxon>
        <taxon>Tenacibaculum</taxon>
    </lineage>
</organism>
<name>A0A4R6THP7_9FLAO</name>
<dbReference type="InterPro" id="IPR014284">
    <property type="entry name" value="RNA_pol_sigma-70_dom"/>
</dbReference>
<evidence type="ECO:0000256" key="5">
    <source>
        <dbReference type="ARBA" id="ARBA00023163"/>
    </source>
</evidence>
<dbReference type="GO" id="GO:0006352">
    <property type="term" value="P:DNA-templated transcription initiation"/>
    <property type="evidence" value="ECO:0007669"/>
    <property type="project" value="InterPro"/>
</dbReference>
<evidence type="ECO:0000313" key="9">
    <source>
        <dbReference type="Proteomes" id="UP000295390"/>
    </source>
</evidence>
<dbReference type="InterPro" id="IPR007627">
    <property type="entry name" value="RNA_pol_sigma70_r2"/>
</dbReference>
<sequence>MTIINDQTYIDKILKGDTNAYAFLVEKYKTMVFTLALKMVKSREEAEEISQDTFIKAYKSLSKFKGESKFSTWLYKIAYRTCLDALKKTKEQYSVDVIDEITINKIKSTESVLEGIERKERAQVINSCLLSMPEEERSILWMFYFEELSLKEIIEITDFSESNVKVKLHRARKMLLSIVEKNVEPELINHYGRK</sequence>
<keyword evidence="5" id="KW-0804">Transcription</keyword>
<protein>
    <submittedName>
        <fullName evidence="8">RNA polymerase sigma-70 factor (ECF subfamily)</fullName>
    </submittedName>
</protein>
<comment type="caution">
    <text evidence="8">The sequence shown here is derived from an EMBL/GenBank/DDBJ whole genome shotgun (WGS) entry which is preliminary data.</text>
</comment>
<dbReference type="SUPFAM" id="SSF88659">
    <property type="entry name" value="Sigma3 and sigma4 domains of RNA polymerase sigma factors"/>
    <property type="match status" value="1"/>
</dbReference>
<dbReference type="PANTHER" id="PTHR43133:SF8">
    <property type="entry name" value="RNA POLYMERASE SIGMA FACTOR HI_1459-RELATED"/>
    <property type="match status" value="1"/>
</dbReference>
<feature type="domain" description="RNA polymerase sigma-70 region 2" evidence="6">
    <location>
        <begin position="24"/>
        <end position="90"/>
    </location>
</feature>
<keyword evidence="9" id="KW-1185">Reference proteome</keyword>
<evidence type="ECO:0000256" key="2">
    <source>
        <dbReference type="ARBA" id="ARBA00023015"/>
    </source>
</evidence>
<dbReference type="NCBIfam" id="TIGR02937">
    <property type="entry name" value="sigma70-ECF"/>
    <property type="match status" value="1"/>
</dbReference>
<dbReference type="InterPro" id="IPR013249">
    <property type="entry name" value="RNA_pol_sigma70_r4_t2"/>
</dbReference>
<keyword evidence="2" id="KW-0805">Transcription regulation</keyword>
<dbReference type="Pfam" id="PF04542">
    <property type="entry name" value="Sigma70_r2"/>
    <property type="match status" value="1"/>
</dbReference>
<dbReference type="Gene3D" id="1.10.1740.10">
    <property type="match status" value="1"/>
</dbReference>
<dbReference type="EMBL" id="SNYH01000001">
    <property type="protein sequence ID" value="TDQ29866.1"/>
    <property type="molecule type" value="Genomic_DNA"/>
</dbReference>
<dbReference type="RefSeq" id="WP_133534410.1">
    <property type="nucleotide sequence ID" value="NZ_SNYH01000001.1"/>
</dbReference>
<evidence type="ECO:0000259" key="7">
    <source>
        <dbReference type="Pfam" id="PF08281"/>
    </source>
</evidence>
<dbReference type="Proteomes" id="UP000295390">
    <property type="component" value="Unassembled WGS sequence"/>
</dbReference>
<dbReference type="Gene3D" id="1.10.10.10">
    <property type="entry name" value="Winged helix-like DNA-binding domain superfamily/Winged helix DNA-binding domain"/>
    <property type="match status" value="1"/>
</dbReference>
<evidence type="ECO:0000256" key="4">
    <source>
        <dbReference type="ARBA" id="ARBA00023125"/>
    </source>
</evidence>
<keyword evidence="4" id="KW-0238">DNA-binding</keyword>
<evidence type="ECO:0000256" key="3">
    <source>
        <dbReference type="ARBA" id="ARBA00023082"/>
    </source>
</evidence>
<dbReference type="GO" id="GO:0016987">
    <property type="term" value="F:sigma factor activity"/>
    <property type="evidence" value="ECO:0007669"/>
    <property type="project" value="UniProtKB-KW"/>
</dbReference>
<dbReference type="AlphaFoldDB" id="A0A4R6THP7"/>
<dbReference type="OrthoDB" id="1027298at2"/>
<evidence type="ECO:0000313" key="8">
    <source>
        <dbReference type="EMBL" id="TDQ29866.1"/>
    </source>
</evidence>
<gene>
    <name evidence="8" type="ORF">DFQ07_0190</name>
</gene>
<dbReference type="InterPro" id="IPR036388">
    <property type="entry name" value="WH-like_DNA-bd_sf"/>
</dbReference>
<dbReference type="PANTHER" id="PTHR43133">
    <property type="entry name" value="RNA POLYMERASE ECF-TYPE SIGMA FACTO"/>
    <property type="match status" value="1"/>
</dbReference>
<dbReference type="InterPro" id="IPR013324">
    <property type="entry name" value="RNA_pol_sigma_r3/r4-like"/>
</dbReference>
<comment type="similarity">
    <text evidence="1">Belongs to the sigma-70 factor family. ECF subfamily.</text>
</comment>
<dbReference type="InterPro" id="IPR039425">
    <property type="entry name" value="RNA_pol_sigma-70-like"/>
</dbReference>
<dbReference type="Pfam" id="PF08281">
    <property type="entry name" value="Sigma70_r4_2"/>
    <property type="match status" value="1"/>
</dbReference>
<evidence type="ECO:0000259" key="6">
    <source>
        <dbReference type="Pfam" id="PF04542"/>
    </source>
</evidence>
<feature type="domain" description="RNA polymerase sigma factor 70 region 4 type 2" evidence="7">
    <location>
        <begin position="125"/>
        <end position="175"/>
    </location>
</feature>
<accession>A0A4R6THP7</accession>
<evidence type="ECO:0000256" key="1">
    <source>
        <dbReference type="ARBA" id="ARBA00010641"/>
    </source>
</evidence>
<dbReference type="SUPFAM" id="SSF88946">
    <property type="entry name" value="Sigma2 domain of RNA polymerase sigma factors"/>
    <property type="match status" value="1"/>
</dbReference>
<reference evidence="8 9" key="1">
    <citation type="submission" date="2019-03" db="EMBL/GenBank/DDBJ databases">
        <title>Genomic Encyclopedia of Type Strains, Phase III (KMG-III): the genomes of soil and plant-associated and newly described type strains.</title>
        <authorList>
            <person name="Whitman W."/>
        </authorList>
    </citation>
    <scope>NUCLEOTIDE SEQUENCE [LARGE SCALE GENOMIC DNA]</scope>
    <source>
        <strain evidence="8 9">CECT 8283</strain>
    </source>
</reference>
<dbReference type="GO" id="GO:0003677">
    <property type="term" value="F:DNA binding"/>
    <property type="evidence" value="ECO:0007669"/>
    <property type="project" value="UniProtKB-KW"/>
</dbReference>
<proteinExistence type="inferred from homology"/>